<gene>
    <name evidence="2" type="ORF">M5K25_027292</name>
</gene>
<accession>A0ABD0TZN9</accession>
<reference evidence="2 3" key="1">
    <citation type="journal article" date="2024" name="Plant Biotechnol. J.">
        <title>Dendrobium thyrsiflorum genome and its molecular insights into genes involved in important horticultural traits.</title>
        <authorList>
            <person name="Chen B."/>
            <person name="Wang J.Y."/>
            <person name="Zheng P.J."/>
            <person name="Li K.L."/>
            <person name="Liang Y.M."/>
            <person name="Chen X.F."/>
            <person name="Zhang C."/>
            <person name="Zhao X."/>
            <person name="He X."/>
            <person name="Zhang G.Q."/>
            <person name="Liu Z.J."/>
            <person name="Xu Q."/>
        </authorList>
    </citation>
    <scope>NUCLEOTIDE SEQUENCE [LARGE SCALE GENOMIC DNA]</scope>
    <source>
        <strain evidence="2">GZMU011</strain>
    </source>
</reference>
<dbReference type="Proteomes" id="UP001552299">
    <property type="component" value="Unassembled WGS sequence"/>
</dbReference>
<name>A0ABD0TZN9_DENTH</name>
<comment type="pathway">
    <text evidence="1">Lipid metabolism; malonyl-CoA biosynthesis; malonyl-CoA from acetyl-CoA: step 1/1.</text>
</comment>
<dbReference type="PANTHER" id="PTHR42853:SF3">
    <property type="entry name" value="ACETYL-COENZYME A CARBOXYLASE CARBOXYL TRANSFERASE SUBUNIT ALPHA, CHLOROPLASTIC"/>
    <property type="match status" value="1"/>
</dbReference>
<keyword evidence="3" id="KW-1185">Reference proteome</keyword>
<sequence length="330" mass="36892">MDTDTLLSHRHLKFRQLGGFQEGSFVEPEMKRNMKKKELDVSKITANLEAELEKLKVELDAKEKSPRPVFSDEDVEMVKQEVDKEITNAFISMGLQEKLEALKMDLSKTPSSDQNLSPALQDRTDRLVQEFKNNLSTPGSFDGLKQKLKMLSEIRTLQEHKTKGEIIKKELNEKLKNQATVKMELLRKARDLVGKGEEVDEETLTEVNKVKDDLIEMLKSANFEVVGVSSKIASSAPPVLAEKAAKANEVIFKEIEQVVDMAGLRGKLAELRSEIDKGPSKDMNKIESLIKEIKEGVFTSLDAKELEKKVKSSVGLQAAPEAVGASVDKK</sequence>
<evidence type="ECO:0000313" key="2">
    <source>
        <dbReference type="EMBL" id="KAL0905114.1"/>
    </source>
</evidence>
<evidence type="ECO:0000256" key="1">
    <source>
        <dbReference type="ARBA" id="ARBA00004956"/>
    </source>
</evidence>
<organism evidence="2 3">
    <name type="scientific">Dendrobium thyrsiflorum</name>
    <name type="common">Pinecone-like raceme dendrobium</name>
    <name type="synonym">Orchid</name>
    <dbReference type="NCBI Taxonomy" id="117978"/>
    <lineage>
        <taxon>Eukaryota</taxon>
        <taxon>Viridiplantae</taxon>
        <taxon>Streptophyta</taxon>
        <taxon>Embryophyta</taxon>
        <taxon>Tracheophyta</taxon>
        <taxon>Spermatophyta</taxon>
        <taxon>Magnoliopsida</taxon>
        <taxon>Liliopsida</taxon>
        <taxon>Asparagales</taxon>
        <taxon>Orchidaceae</taxon>
        <taxon>Epidendroideae</taxon>
        <taxon>Malaxideae</taxon>
        <taxon>Dendrobiinae</taxon>
        <taxon>Dendrobium</taxon>
    </lineage>
</organism>
<dbReference type="InterPro" id="IPR001095">
    <property type="entry name" value="Acetyl_CoA_COase_a_su"/>
</dbReference>
<dbReference type="PANTHER" id="PTHR42853">
    <property type="entry name" value="ACETYL-COENZYME A CARBOXYLASE CARBOXYL TRANSFERASE SUBUNIT ALPHA"/>
    <property type="match status" value="1"/>
</dbReference>
<proteinExistence type="predicted"/>
<comment type="caution">
    <text evidence="2">The sequence shown here is derived from an EMBL/GenBank/DDBJ whole genome shotgun (WGS) entry which is preliminary data.</text>
</comment>
<dbReference type="EMBL" id="JANQDX010000019">
    <property type="protein sequence ID" value="KAL0905114.1"/>
    <property type="molecule type" value="Genomic_DNA"/>
</dbReference>
<protein>
    <submittedName>
        <fullName evidence="2">Uncharacterized protein</fullName>
    </submittedName>
</protein>
<evidence type="ECO:0000313" key="3">
    <source>
        <dbReference type="Proteomes" id="UP001552299"/>
    </source>
</evidence>
<dbReference type="AlphaFoldDB" id="A0ABD0TZN9"/>